<keyword evidence="1" id="KW-0472">Membrane</keyword>
<evidence type="ECO:0000256" key="1">
    <source>
        <dbReference type="SAM" id="Phobius"/>
    </source>
</evidence>
<evidence type="ECO:0000313" key="2">
    <source>
        <dbReference type="EMBL" id="MDA0563754.1"/>
    </source>
</evidence>
<keyword evidence="1" id="KW-1133">Transmembrane helix</keyword>
<protein>
    <submittedName>
        <fullName evidence="2">Uncharacterized protein</fullName>
    </submittedName>
</protein>
<organism evidence="2 3">
    <name type="scientific">Streptomonospora mangrovi</name>
    <dbReference type="NCBI Taxonomy" id="2883123"/>
    <lineage>
        <taxon>Bacteria</taxon>
        <taxon>Bacillati</taxon>
        <taxon>Actinomycetota</taxon>
        <taxon>Actinomycetes</taxon>
        <taxon>Streptosporangiales</taxon>
        <taxon>Nocardiopsidaceae</taxon>
        <taxon>Streptomonospora</taxon>
    </lineage>
</organism>
<gene>
    <name evidence="2" type="ORF">LG943_05335</name>
</gene>
<comment type="caution">
    <text evidence="2">The sequence shown here is derived from an EMBL/GenBank/DDBJ whole genome shotgun (WGS) entry which is preliminary data.</text>
</comment>
<name>A0A9X3NKZ6_9ACTN</name>
<keyword evidence="1" id="KW-0812">Transmembrane</keyword>
<dbReference type="RefSeq" id="WP_270071040.1">
    <property type="nucleotide sequence ID" value="NZ_JAJAQC010000007.1"/>
</dbReference>
<accession>A0A9X3NKZ6</accession>
<dbReference type="EMBL" id="JAJAQC010000007">
    <property type="protein sequence ID" value="MDA0563754.1"/>
    <property type="molecule type" value="Genomic_DNA"/>
</dbReference>
<feature type="transmembrane region" description="Helical" evidence="1">
    <location>
        <begin position="38"/>
        <end position="60"/>
    </location>
</feature>
<evidence type="ECO:0000313" key="3">
    <source>
        <dbReference type="Proteomes" id="UP001140076"/>
    </source>
</evidence>
<proteinExistence type="predicted"/>
<dbReference type="Proteomes" id="UP001140076">
    <property type="component" value="Unassembled WGS sequence"/>
</dbReference>
<keyword evidence="3" id="KW-1185">Reference proteome</keyword>
<sequence>MNYRHWERFQEFLISISPRMLRAYDRIKRGPAEQFNRVATTAILIFISGMVMVSATRGYFGI</sequence>
<reference evidence="2" key="1">
    <citation type="submission" date="2021-10" db="EMBL/GenBank/DDBJ databases">
        <title>Streptomonospora sp. nov., isolated from mangrove soil.</title>
        <authorList>
            <person name="Chen X."/>
            <person name="Ge X."/>
            <person name="Liu W."/>
        </authorList>
    </citation>
    <scope>NUCLEOTIDE SEQUENCE</scope>
    <source>
        <strain evidence="2">S1-112</strain>
    </source>
</reference>
<dbReference type="AlphaFoldDB" id="A0A9X3NKZ6"/>